<proteinExistence type="predicted"/>
<dbReference type="KEGG" id="bde:BDP_0674"/>
<protein>
    <submittedName>
        <fullName evidence="1">Uncharacterized protein</fullName>
    </submittedName>
</protein>
<sequence>MFVPTVVVSWGAVNRSVMRFADNALQSGGKATLSRH</sequence>
<evidence type="ECO:0000313" key="2">
    <source>
        <dbReference type="Proteomes" id="UP000008693"/>
    </source>
</evidence>
<accession>D2Q951</accession>
<dbReference type="EMBL" id="CP001750">
    <property type="protein sequence ID" value="ADB09337.1"/>
    <property type="molecule type" value="Genomic_DNA"/>
</dbReference>
<dbReference type="Proteomes" id="UP000008693">
    <property type="component" value="Chromosome"/>
</dbReference>
<gene>
    <name evidence="1" type="ordered locus">BDP_0674</name>
</gene>
<dbReference type="HOGENOM" id="CLU_3354838_0_0_11"/>
<keyword evidence="2" id="KW-1185">Reference proteome</keyword>
<evidence type="ECO:0000313" key="1">
    <source>
        <dbReference type="EMBL" id="ADB09337.1"/>
    </source>
</evidence>
<dbReference type="AlphaFoldDB" id="D2Q951"/>
<reference evidence="1 2" key="1">
    <citation type="journal article" date="2009" name="PLoS Genet.">
        <title>The Bifidobacterium dentium Bd1 genome sequence reflects its genetic adaptation to the human oral cavity.</title>
        <authorList>
            <person name="Ventura M."/>
            <person name="Turroni F."/>
            <person name="Zomer A."/>
            <person name="Foroni E."/>
            <person name="Giubellini V."/>
            <person name="Bottacini F."/>
            <person name="Canchaya C."/>
            <person name="Claesson M.J."/>
            <person name="He F."/>
            <person name="Mantzourani M."/>
            <person name="Mulas L."/>
            <person name="Ferrarini A."/>
            <person name="Gao B."/>
            <person name="Delledonne M."/>
            <person name="Henrissat B."/>
            <person name="Coutinho P."/>
            <person name="Oggioni M."/>
            <person name="Gupta R.S."/>
            <person name="Zhang Z."/>
            <person name="Beighton D."/>
            <person name="Fitzgerald G.F."/>
            <person name="O'Toole P.W."/>
            <person name="van Sinderen D."/>
        </authorList>
    </citation>
    <scope>NUCLEOTIDE SEQUENCE [LARGE SCALE GENOMIC DNA]</scope>
    <source>
        <strain evidence="2">ATCC 27534 / DSM 20436 / JCM 1195 / Bd1</strain>
    </source>
</reference>
<name>D2Q951_BIFDB</name>
<organism evidence="1 2">
    <name type="scientific">Bifidobacterium dentium (strain ATCC 27534 / DSM 20436 / JCM 1195 / Bd1)</name>
    <dbReference type="NCBI Taxonomy" id="401473"/>
    <lineage>
        <taxon>Bacteria</taxon>
        <taxon>Bacillati</taxon>
        <taxon>Actinomycetota</taxon>
        <taxon>Actinomycetes</taxon>
        <taxon>Bifidobacteriales</taxon>
        <taxon>Bifidobacteriaceae</taxon>
        <taxon>Bifidobacterium</taxon>
    </lineage>
</organism>